<evidence type="ECO:0000313" key="1">
    <source>
        <dbReference type="EMBL" id="GGQ93927.1"/>
    </source>
</evidence>
<dbReference type="RefSeq" id="WP_189087659.1">
    <property type="nucleotide sequence ID" value="NZ_BMQL01000001.1"/>
</dbReference>
<protein>
    <recommendedName>
        <fullName evidence="3">DUF4259 domain-containing protein</fullName>
    </recommendedName>
</protein>
<proteinExistence type="predicted"/>
<comment type="caution">
    <text evidence="1">The sequence shown here is derived from an EMBL/GenBank/DDBJ whole genome shotgun (WGS) entry which is preliminary data.</text>
</comment>
<dbReference type="AlphaFoldDB" id="A0A918BV55"/>
<dbReference type="InterPro" id="IPR025355">
    <property type="entry name" value="DUF4259"/>
</dbReference>
<dbReference type="Pfam" id="PF14078">
    <property type="entry name" value="DUF4259"/>
    <property type="match status" value="1"/>
</dbReference>
<evidence type="ECO:0000313" key="2">
    <source>
        <dbReference type="Proteomes" id="UP000603865"/>
    </source>
</evidence>
<sequence length="139" mass="14565">MDTWGTGSFENDAAAAFVHEVVEDGVAALAEAFEVALDPDAAELEAEEGARVVAAAEIVQAHLTGDTENVISAELRDWLGELQPDDLADLRPLALEALDRVVGPGSELPDAWEESLDASEWIANVQRLRASLGGGTVGG</sequence>
<dbReference type="Proteomes" id="UP000603865">
    <property type="component" value="Unassembled WGS sequence"/>
</dbReference>
<gene>
    <name evidence="1" type="ORF">GCM10008957_02540</name>
</gene>
<reference evidence="1" key="1">
    <citation type="journal article" date="2014" name="Int. J. Syst. Evol. Microbiol.">
        <title>Complete genome sequence of Corynebacterium casei LMG S-19264T (=DSM 44701T), isolated from a smear-ripened cheese.</title>
        <authorList>
            <consortium name="US DOE Joint Genome Institute (JGI-PGF)"/>
            <person name="Walter F."/>
            <person name="Albersmeier A."/>
            <person name="Kalinowski J."/>
            <person name="Ruckert C."/>
        </authorList>
    </citation>
    <scope>NUCLEOTIDE SEQUENCE</scope>
    <source>
        <strain evidence="1">JCM 31311</strain>
    </source>
</reference>
<evidence type="ECO:0008006" key="3">
    <source>
        <dbReference type="Google" id="ProtNLM"/>
    </source>
</evidence>
<organism evidence="1 2">
    <name type="scientific">Deinococcus ruber</name>
    <dbReference type="NCBI Taxonomy" id="1848197"/>
    <lineage>
        <taxon>Bacteria</taxon>
        <taxon>Thermotogati</taxon>
        <taxon>Deinococcota</taxon>
        <taxon>Deinococci</taxon>
        <taxon>Deinococcales</taxon>
        <taxon>Deinococcaceae</taxon>
        <taxon>Deinococcus</taxon>
    </lineage>
</organism>
<name>A0A918BV55_9DEIO</name>
<keyword evidence="2" id="KW-1185">Reference proteome</keyword>
<accession>A0A918BV55</accession>
<dbReference type="EMBL" id="BMQL01000001">
    <property type="protein sequence ID" value="GGQ93927.1"/>
    <property type="molecule type" value="Genomic_DNA"/>
</dbReference>
<reference evidence="1" key="2">
    <citation type="submission" date="2020-09" db="EMBL/GenBank/DDBJ databases">
        <authorList>
            <person name="Sun Q."/>
            <person name="Ohkuma M."/>
        </authorList>
    </citation>
    <scope>NUCLEOTIDE SEQUENCE</scope>
    <source>
        <strain evidence="1">JCM 31311</strain>
    </source>
</reference>